<dbReference type="InterPro" id="IPR006047">
    <property type="entry name" value="GH13_cat_dom"/>
</dbReference>
<sequence>MRTLISLFFLLVISAPVLLGQPYHYPSWLSQAVFYQIYPQTFKDTDGDGIGDLQGIISKLDYLDSLGVNAVWISPFYESPFCDAGYDVADYYKVAERYGTNEDAEMLFIEAHKRGIKIILDFVVGHTSEESPWFKASSQNDPKYKNWFIWTEDNWNIPKEYAGKFIIGYGPREGAFMTNYFYCQPKLNYGFPEDQIKYDWQLPLDHPDVMALKNEMKNVLKFWLKAGADGFRVDMAGSAGADFWKDVRSTFDREYPEALLISEWGEPAMAVESGFHADFMHWFKGYDDLFHKKWFHKDDPTQHSFFEAAGKGNITEFLRSFESQYERTKGKGFISIPVDNHDMVRV</sequence>
<dbReference type="GO" id="GO:0004556">
    <property type="term" value="F:alpha-amylase activity"/>
    <property type="evidence" value="ECO:0007669"/>
    <property type="project" value="TreeGrafter"/>
</dbReference>
<gene>
    <name evidence="3" type="ORF">PEDI_50540</name>
</gene>
<evidence type="ECO:0000256" key="1">
    <source>
        <dbReference type="ARBA" id="ARBA00008061"/>
    </source>
</evidence>
<dbReference type="PANTHER" id="PTHR10357">
    <property type="entry name" value="ALPHA-AMYLASE FAMILY MEMBER"/>
    <property type="match status" value="1"/>
</dbReference>
<dbReference type="Gene3D" id="3.20.20.80">
    <property type="entry name" value="Glycosidases"/>
    <property type="match status" value="2"/>
</dbReference>
<proteinExistence type="inferred from homology"/>
<comment type="caution">
    <text evidence="3">The sequence shown here is derived from an EMBL/GenBank/DDBJ whole genome shotgun (WGS) entry which is preliminary data.</text>
</comment>
<evidence type="ECO:0000259" key="2">
    <source>
        <dbReference type="SMART" id="SM00642"/>
    </source>
</evidence>
<dbReference type="Proteomes" id="UP001310022">
    <property type="component" value="Unassembled WGS sequence"/>
</dbReference>
<dbReference type="RefSeq" id="WP_338239563.1">
    <property type="nucleotide sequence ID" value="NZ_BQKE01000005.1"/>
</dbReference>
<name>A0AAN4W556_9BACT</name>
<organism evidence="3 4">
    <name type="scientific">Persicobacter diffluens</name>
    <dbReference type="NCBI Taxonomy" id="981"/>
    <lineage>
        <taxon>Bacteria</taxon>
        <taxon>Pseudomonadati</taxon>
        <taxon>Bacteroidota</taxon>
        <taxon>Cytophagia</taxon>
        <taxon>Cytophagales</taxon>
        <taxon>Persicobacteraceae</taxon>
        <taxon>Persicobacter</taxon>
    </lineage>
</organism>
<feature type="domain" description="Glycosyl hydrolase family 13 catalytic" evidence="2">
    <location>
        <begin position="36"/>
        <end position="345"/>
    </location>
</feature>
<comment type="similarity">
    <text evidence="1">Belongs to the glycosyl hydrolase 13 family.</text>
</comment>
<dbReference type="Gene3D" id="3.90.400.10">
    <property type="entry name" value="Oligo-1,6-glucosidase, Domain 2"/>
    <property type="match status" value="1"/>
</dbReference>
<dbReference type="SMART" id="SM00642">
    <property type="entry name" value="Aamy"/>
    <property type="match status" value="1"/>
</dbReference>
<keyword evidence="4" id="KW-1185">Reference proteome</keyword>
<accession>A0AAN4W556</accession>
<dbReference type="EMBL" id="BQKE01000005">
    <property type="protein sequence ID" value="GJM64502.1"/>
    <property type="molecule type" value="Genomic_DNA"/>
</dbReference>
<evidence type="ECO:0000313" key="3">
    <source>
        <dbReference type="EMBL" id="GJM64502.1"/>
    </source>
</evidence>
<dbReference type="InterPro" id="IPR045857">
    <property type="entry name" value="O16G_dom_2"/>
</dbReference>
<dbReference type="Pfam" id="PF00128">
    <property type="entry name" value="Alpha-amylase"/>
    <property type="match status" value="1"/>
</dbReference>
<dbReference type="GO" id="GO:0009313">
    <property type="term" value="P:oligosaccharide catabolic process"/>
    <property type="evidence" value="ECO:0007669"/>
    <property type="project" value="TreeGrafter"/>
</dbReference>
<reference evidence="3 4" key="1">
    <citation type="submission" date="2021-12" db="EMBL/GenBank/DDBJ databases">
        <title>Genome sequencing of bacteria with rrn-lacking chromosome and rrn-plasmid.</title>
        <authorList>
            <person name="Anda M."/>
            <person name="Iwasaki W."/>
        </authorList>
    </citation>
    <scope>NUCLEOTIDE SEQUENCE [LARGE SCALE GENOMIC DNA]</scope>
    <source>
        <strain evidence="3 4">NBRC 15940</strain>
    </source>
</reference>
<dbReference type="InterPro" id="IPR017853">
    <property type="entry name" value="GH"/>
</dbReference>
<dbReference type="AlphaFoldDB" id="A0AAN4W556"/>
<evidence type="ECO:0000313" key="4">
    <source>
        <dbReference type="Proteomes" id="UP001310022"/>
    </source>
</evidence>
<protein>
    <recommendedName>
        <fullName evidence="2">Glycosyl hydrolase family 13 catalytic domain-containing protein</fullName>
    </recommendedName>
</protein>
<dbReference type="SUPFAM" id="SSF51445">
    <property type="entry name" value="(Trans)glycosidases"/>
    <property type="match status" value="1"/>
</dbReference>
<dbReference type="PANTHER" id="PTHR10357:SF179">
    <property type="entry name" value="NEUTRAL AND BASIC AMINO ACID TRANSPORT PROTEIN RBAT"/>
    <property type="match status" value="1"/>
</dbReference>